<comment type="caution">
    <text evidence="1">The sequence shown here is derived from an EMBL/GenBank/DDBJ whole genome shotgun (WGS) entry which is preliminary data.</text>
</comment>
<dbReference type="PATRIC" id="fig|1459.3.peg.4484"/>
<reference evidence="2" key="1">
    <citation type="submission" date="2015-07" db="EMBL/GenBank/DDBJ databases">
        <title>Fjat-10036 dsm4.</title>
        <authorList>
            <person name="Liu B."/>
            <person name="Wang J."/>
            <person name="Zhu Y."/>
            <person name="Liu G."/>
            <person name="Chen Q."/>
            <person name="Chen Z."/>
            <person name="Lan J."/>
            <person name="Che J."/>
            <person name="Ge C."/>
            <person name="Shi H."/>
            <person name="Pan Z."/>
            <person name="Liu X."/>
        </authorList>
    </citation>
    <scope>NUCLEOTIDE SEQUENCE [LARGE SCALE GENOMIC DNA]</scope>
    <source>
        <strain evidence="2">DSM 4</strain>
    </source>
</reference>
<evidence type="ECO:0000313" key="2">
    <source>
        <dbReference type="Proteomes" id="UP000037109"/>
    </source>
</evidence>
<dbReference type="STRING" id="1459.AF332_20330"/>
<dbReference type="EMBL" id="LGUF01000007">
    <property type="protein sequence ID" value="KON88910.1"/>
    <property type="molecule type" value="Genomic_DNA"/>
</dbReference>
<protein>
    <submittedName>
        <fullName evidence="1">Uncharacterized protein</fullName>
    </submittedName>
</protein>
<dbReference type="Proteomes" id="UP000037109">
    <property type="component" value="Unassembled WGS sequence"/>
</dbReference>
<dbReference type="OrthoDB" id="2904763at2"/>
<evidence type="ECO:0000313" key="1">
    <source>
        <dbReference type="EMBL" id="KON88910.1"/>
    </source>
</evidence>
<sequence>MINGILKSIFDGYKKREVTKRRQYESSFTELDETEFLFSSDYLNQLYFSAKQQMIAGLS</sequence>
<accession>A0A0M0GG64</accession>
<organism evidence="1 2">
    <name type="scientific">Sporosarcina globispora</name>
    <name type="common">Bacillus globisporus</name>
    <dbReference type="NCBI Taxonomy" id="1459"/>
    <lineage>
        <taxon>Bacteria</taxon>
        <taxon>Bacillati</taxon>
        <taxon>Bacillota</taxon>
        <taxon>Bacilli</taxon>
        <taxon>Bacillales</taxon>
        <taxon>Caryophanaceae</taxon>
        <taxon>Sporosarcina</taxon>
    </lineage>
</organism>
<name>A0A0M0GG64_SPOGL</name>
<proteinExistence type="predicted"/>
<dbReference type="RefSeq" id="WP_053436292.1">
    <property type="nucleotide sequence ID" value="NZ_LGUF01000007.1"/>
</dbReference>
<keyword evidence="2" id="KW-1185">Reference proteome</keyword>
<dbReference type="AlphaFoldDB" id="A0A0M0GG64"/>
<gene>
    <name evidence="1" type="ORF">AF332_20330</name>
</gene>